<dbReference type="InterPro" id="IPR046341">
    <property type="entry name" value="SET_dom_sf"/>
</dbReference>
<dbReference type="Gene3D" id="2.170.270.10">
    <property type="entry name" value="SET domain"/>
    <property type="match status" value="1"/>
</dbReference>
<evidence type="ECO:0000256" key="1">
    <source>
        <dbReference type="ARBA" id="ARBA00022723"/>
    </source>
</evidence>
<dbReference type="PROSITE" id="PS01360">
    <property type="entry name" value="ZF_MYND_1"/>
    <property type="match status" value="1"/>
</dbReference>
<dbReference type="PROSITE" id="PS50865">
    <property type="entry name" value="ZF_MYND_2"/>
    <property type="match status" value="1"/>
</dbReference>
<evidence type="ECO:0000256" key="2">
    <source>
        <dbReference type="ARBA" id="ARBA00022771"/>
    </source>
</evidence>
<evidence type="ECO:0000256" key="4">
    <source>
        <dbReference type="PROSITE-ProRule" id="PRU00134"/>
    </source>
</evidence>
<keyword evidence="1" id="KW-0479">Metal-binding</keyword>
<name>A0A2A4JWD6_HELVI</name>
<dbReference type="Gene3D" id="1.25.40.10">
    <property type="entry name" value="Tetratricopeptide repeat domain"/>
    <property type="match status" value="1"/>
</dbReference>
<dbReference type="InterPro" id="IPR011990">
    <property type="entry name" value="TPR-like_helical_dom_sf"/>
</dbReference>
<evidence type="ECO:0000259" key="5">
    <source>
        <dbReference type="PROSITE" id="PS50865"/>
    </source>
</evidence>
<dbReference type="PANTHER" id="PTHR12197:SF251">
    <property type="entry name" value="EG:BACR7C10.4 PROTEIN"/>
    <property type="match status" value="1"/>
</dbReference>
<keyword evidence="2 4" id="KW-0863">Zinc-finger</keyword>
<dbReference type="InterPro" id="IPR002893">
    <property type="entry name" value="Znf_MYND"/>
</dbReference>
<evidence type="ECO:0000313" key="6">
    <source>
        <dbReference type="EMBL" id="PCG75702.1"/>
    </source>
</evidence>
<accession>A0A2A4JWD6</accession>
<dbReference type="Gene3D" id="6.10.140.2220">
    <property type="match status" value="1"/>
</dbReference>
<dbReference type="InterPro" id="IPR050869">
    <property type="entry name" value="H3K4_H4K5_MeTrfase"/>
</dbReference>
<dbReference type="SUPFAM" id="SSF144232">
    <property type="entry name" value="HIT/MYND zinc finger-like"/>
    <property type="match status" value="1"/>
</dbReference>
<dbReference type="EMBL" id="NWSH01000550">
    <property type="protein sequence ID" value="PCG75702.1"/>
    <property type="molecule type" value="Genomic_DNA"/>
</dbReference>
<keyword evidence="3" id="KW-0862">Zinc</keyword>
<dbReference type="Gene3D" id="1.10.220.160">
    <property type="match status" value="1"/>
</dbReference>
<dbReference type="GO" id="GO:0005634">
    <property type="term" value="C:nucleus"/>
    <property type="evidence" value="ECO:0007669"/>
    <property type="project" value="TreeGrafter"/>
</dbReference>
<dbReference type="SUPFAM" id="SSF82199">
    <property type="entry name" value="SET domain"/>
    <property type="match status" value="1"/>
</dbReference>
<proteinExistence type="predicted"/>
<evidence type="ECO:0000256" key="3">
    <source>
        <dbReference type="ARBA" id="ARBA00022833"/>
    </source>
</evidence>
<feature type="domain" description="MYND-type" evidence="5">
    <location>
        <begin position="37"/>
        <end position="74"/>
    </location>
</feature>
<comment type="caution">
    <text evidence="6">The sequence shown here is derived from an EMBL/GenBank/DDBJ whole genome shotgun (WGS) entry which is preliminary data.</text>
</comment>
<organism evidence="6">
    <name type="scientific">Heliothis virescens</name>
    <name type="common">Tobacco budworm moth</name>
    <dbReference type="NCBI Taxonomy" id="7102"/>
    <lineage>
        <taxon>Eukaryota</taxon>
        <taxon>Metazoa</taxon>
        <taxon>Ecdysozoa</taxon>
        <taxon>Arthropoda</taxon>
        <taxon>Hexapoda</taxon>
        <taxon>Insecta</taxon>
        <taxon>Pterygota</taxon>
        <taxon>Neoptera</taxon>
        <taxon>Endopterygota</taxon>
        <taxon>Lepidoptera</taxon>
        <taxon>Glossata</taxon>
        <taxon>Ditrysia</taxon>
        <taxon>Noctuoidea</taxon>
        <taxon>Noctuidae</taxon>
        <taxon>Heliothinae</taxon>
        <taxon>Heliothis</taxon>
    </lineage>
</organism>
<dbReference type="GO" id="GO:0008270">
    <property type="term" value="F:zinc ion binding"/>
    <property type="evidence" value="ECO:0007669"/>
    <property type="project" value="UniProtKB-KW"/>
</dbReference>
<dbReference type="Pfam" id="PF01753">
    <property type="entry name" value="zf-MYND"/>
    <property type="match status" value="1"/>
</dbReference>
<dbReference type="PANTHER" id="PTHR12197">
    <property type="entry name" value="HISTONE-LYSINE N-METHYLTRANSFERASE SMYD"/>
    <property type="match status" value="1"/>
</dbReference>
<protein>
    <recommendedName>
        <fullName evidence="5">MYND-type domain-containing protein</fullName>
    </recommendedName>
</protein>
<sequence length="493" mass="56698">MKNKYRNTDSSIKAGDLILTEQPFAFVLSSKEQGSRCDSCLEKGKVLKCSGCQFVYYCGRACQRDAWADHKWECANFKRVAPKVLPDGARMLAKIINRLYRGDGHSYRSFYSGTSFRMWKDLMSHYSDLKADTKRMDHFSSLCVVLYEFLKDISLPNTVELMGLYGRMVINSFVILDTDMNSIGTGIYLASSILDHSCDPNAVATFDGKTINIRAIKDMPCLDWNQMRISYIDLMKTPYDRQSELLQNYYFLCQCDRCMDENQIKYVHGATCLNKQCDEPVSIPWKEDCILVRKPEKKTEENGESSTESQTMEKIDENSALVAVNGNDSKEDALHCKECGTKYTEQHVDVFVKTMEFTHVHLQNMERASVAYVDVCQYCLDRQEGVLHPLNVMHAQTLDHAFDALIQVQLWEKACLYAEKLIPCFRFYYGDRNPLLGLLHLKYGKILLFKMEVDKALAQLKTAEKIIKMTHGDRHPLYKQQLLPLLQQAIMES</sequence>
<dbReference type="STRING" id="7102.A0A2A4JWD6"/>
<dbReference type="Gene3D" id="1.25.40.970">
    <property type="match status" value="1"/>
</dbReference>
<reference evidence="6" key="1">
    <citation type="submission" date="2017-09" db="EMBL/GenBank/DDBJ databases">
        <title>Contemporary evolution of a Lepidopteran species, Heliothis virescens, in response to modern agricultural practices.</title>
        <authorList>
            <person name="Fritz M.L."/>
            <person name="Deyonke A.M."/>
            <person name="Papanicolaou A."/>
            <person name="Micinski S."/>
            <person name="Westbrook J."/>
            <person name="Gould F."/>
        </authorList>
    </citation>
    <scope>NUCLEOTIDE SEQUENCE [LARGE SCALE GENOMIC DNA]</scope>
    <source>
        <strain evidence="6">HvINT-</strain>
        <tissue evidence="6">Whole body</tissue>
    </source>
</reference>
<gene>
    <name evidence="6" type="ORF">B5V51_11115</name>
</gene>
<dbReference type="AlphaFoldDB" id="A0A2A4JWD6"/>